<feature type="transmembrane region" description="Helical" evidence="1">
    <location>
        <begin position="63"/>
        <end position="81"/>
    </location>
</feature>
<dbReference type="PANTHER" id="PTHR36833">
    <property type="entry name" value="SLR0610 PROTEIN-RELATED"/>
    <property type="match status" value="1"/>
</dbReference>
<name>A0A318SCB7_9DEIO</name>
<reference evidence="2 3" key="1">
    <citation type="submission" date="2018-06" db="EMBL/GenBank/DDBJ databases">
        <title>Genomic Encyclopedia of Type Strains, Phase IV (KMG-IV): sequencing the most valuable type-strain genomes for metagenomic binning, comparative biology and taxonomic classification.</title>
        <authorList>
            <person name="Goeker M."/>
        </authorList>
    </citation>
    <scope>NUCLEOTIDE SEQUENCE [LARGE SCALE GENOMIC DNA]</scope>
    <source>
        <strain evidence="2 3">DSM 18048</strain>
    </source>
</reference>
<dbReference type="Proteomes" id="UP000248326">
    <property type="component" value="Unassembled WGS sequence"/>
</dbReference>
<evidence type="ECO:0000313" key="2">
    <source>
        <dbReference type="EMBL" id="PYE54944.1"/>
    </source>
</evidence>
<evidence type="ECO:0000256" key="1">
    <source>
        <dbReference type="SAM" id="Phobius"/>
    </source>
</evidence>
<gene>
    <name evidence="2" type="ORF">DES52_104218</name>
</gene>
<dbReference type="InterPro" id="IPR010390">
    <property type="entry name" value="ABC-2_transporter-like"/>
</dbReference>
<sequence>MKRYLRLVGIFAGASLSAQMEYRANFIAGLLESLGQVGIGLLTLVIFFRNASTLGGWTAPQAAVVLGLFMLTNSFIAVALAPNLNRIAESVRLGTMDFTLLKPIDAQFQVSTRNLNAFRIGDALIGVGIVVWGLVQLQGVTVGGVLLGLALYLSALVTVYSIWFMLATTAFWWVKVQNITELFNGFFAAARYPVVAFPGGIRFLLTFVVPIAFITTVPAWAVLGELPPGFAIASPLLAVTLMVVSRLFWRYALRNYTSASS</sequence>
<keyword evidence="1" id="KW-0812">Transmembrane</keyword>
<dbReference type="OrthoDB" id="3818833at2"/>
<dbReference type="AlphaFoldDB" id="A0A318SCB7"/>
<proteinExistence type="predicted"/>
<comment type="caution">
    <text evidence="2">The sequence shown here is derived from an EMBL/GenBank/DDBJ whole genome shotgun (WGS) entry which is preliminary data.</text>
</comment>
<accession>A0A318SCB7</accession>
<keyword evidence="1" id="KW-1133">Transmembrane helix</keyword>
<organism evidence="2 3">
    <name type="scientific">Deinococcus yavapaiensis KR-236</name>
    <dbReference type="NCBI Taxonomy" id="694435"/>
    <lineage>
        <taxon>Bacteria</taxon>
        <taxon>Thermotogati</taxon>
        <taxon>Deinococcota</taxon>
        <taxon>Deinococci</taxon>
        <taxon>Deinococcales</taxon>
        <taxon>Deinococcaceae</taxon>
        <taxon>Deinococcus</taxon>
    </lineage>
</organism>
<evidence type="ECO:0000313" key="3">
    <source>
        <dbReference type="Proteomes" id="UP000248326"/>
    </source>
</evidence>
<feature type="transmembrane region" description="Helical" evidence="1">
    <location>
        <begin position="201"/>
        <end position="223"/>
    </location>
</feature>
<feature type="transmembrane region" description="Helical" evidence="1">
    <location>
        <begin position="33"/>
        <end position="51"/>
    </location>
</feature>
<feature type="transmembrane region" description="Helical" evidence="1">
    <location>
        <begin position="117"/>
        <end position="135"/>
    </location>
</feature>
<dbReference type="PANTHER" id="PTHR36833:SF2">
    <property type="entry name" value="SLR0610 PROTEIN"/>
    <property type="match status" value="1"/>
</dbReference>
<dbReference type="RefSeq" id="WP_110886050.1">
    <property type="nucleotide sequence ID" value="NZ_QJSX01000004.1"/>
</dbReference>
<keyword evidence="3" id="KW-1185">Reference proteome</keyword>
<keyword evidence="1" id="KW-0472">Membrane</keyword>
<dbReference type="EMBL" id="QJSX01000004">
    <property type="protein sequence ID" value="PYE54944.1"/>
    <property type="molecule type" value="Genomic_DNA"/>
</dbReference>
<feature type="transmembrane region" description="Helical" evidence="1">
    <location>
        <begin position="229"/>
        <end position="249"/>
    </location>
</feature>
<feature type="transmembrane region" description="Helical" evidence="1">
    <location>
        <begin position="142"/>
        <end position="164"/>
    </location>
</feature>
<dbReference type="Pfam" id="PF06182">
    <property type="entry name" value="ABC2_membrane_6"/>
    <property type="match status" value="1"/>
</dbReference>
<protein>
    <submittedName>
        <fullName evidence="2">ABC-2 type transport system permease protein</fullName>
    </submittedName>
</protein>